<dbReference type="InterPro" id="IPR001478">
    <property type="entry name" value="PDZ"/>
</dbReference>
<dbReference type="InterPro" id="IPR036034">
    <property type="entry name" value="PDZ_sf"/>
</dbReference>
<evidence type="ECO:0000313" key="9">
    <source>
        <dbReference type="Proteomes" id="UP000294887"/>
    </source>
</evidence>
<dbReference type="Pfam" id="PF00595">
    <property type="entry name" value="PDZ"/>
    <property type="match status" value="1"/>
</dbReference>
<dbReference type="SUPFAM" id="SSF52096">
    <property type="entry name" value="ClpP/crotonase"/>
    <property type="match status" value="1"/>
</dbReference>
<keyword evidence="4 5" id="KW-0720">Serine protease</keyword>
<dbReference type="InterPro" id="IPR020992">
    <property type="entry name" value="Tail_Prtase_C"/>
</dbReference>
<protein>
    <submittedName>
        <fullName evidence="8">Carboxyl-terminal processing protease</fullName>
    </submittedName>
</protein>
<proteinExistence type="inferred from homology"/>
<dbReference type="EMBL" id="SMFQ01000003">
    <property type="protein sequence ID" value="TCJ86886.1"/>
    <property type="molecule type" value="Genomic_DNA"/>
</dbReference>
<dbReference type="PANTHER" id="PTHR32060:SF22">
    <property type="entry name" value="CARBOXYL-TERMINAL-PROCESSING PEPTIDASE 3, CHLOROPLASTIC"/>
    <property type="match status" value="1"/>
</dbReference>
<keyword evidence="6" id="KW-0175">Coiled coil</keyword>
<dbReference type="GO" id="GO:0007165">
    <property type="term" value="P:signal transduction"/>
    <property type="evidence" value="ECO:0007669"/>
    <property type="project" value="TreeGrafter"/>
</dbReference>
<evidence type="ECO:0000256" key="4">
    <source>
        <dbReference type="ARBA" id="ARBA00022825"/>
    </source>
</evidence>
<feature type="domain" description="PDZ" evidence="7">
    <location>
        <begin position="260"/>
        <end position="331"/>
    </location>
</feature>
<sequence>MTNTINKLKTLKLNSVLKVSLLSGLISISVGCLGTPPAGTSLIESANAAEKTDTNLEQLTPRHSFEYKIINSMLKRYHYKKFELNDEFSGKILDQYIKQLDPSRIYFTQADITQFDKHRDKFDDYINAGDTEVAVNIFKKYQQRVNERSQYAIQRLDQKFDLTKDEEYNLDREKARWEVNSTALNILWDKRIKNDYINQILSDEKPKEVISKLKKRYASMTKRTNQIKSNELFQTIVNAYAGAIEPHTSYLSPRSSEQFDINMSLSLSGIGAVLRTDEEHTKIISVVPGGPADLTGQIKAGDRIIGVGQKTENSIKDIVGWRLSDVVNIIRGKKGSTVVLSVLPNETGLSGKAKTVKIVRDKIKLEHQAASKRIIEIERPEGKVKVGVIDLPSFYIDFKARNRGDAEYAGTTRDVKKLLIELNKEGIDDLIIDLRGNGGGSLSEVVSLTGLFIDQGPVVQINDTTGRTDILRDNDSGVVYNGPMAVMIDKGSASASEIFAGAIQDYKRGVIIGETTFGKGTVQTVLPLESYTRKTFDKPLGQIKITSAQFFRVNGESTQHKGVVPDLSWDLPQVDGDFGERAFKNALPWRRIEMAKHKDYKNAFGAAAIQQARTKSLERISNDPKFKTTVDRVKLLVDAGNEKVVSLNLKKRQAKREDFNKRLLALENNLQKANGLPAYKTIKELRDAQEKKNDDIFTKQPVDVFLNEAAHILTDLQKFNVMAASANK</sequence>
<dbReference type="Pfam" id="PF03572">
    <property type="entry name" value="Peptidase_S41"/>
    <property type="match status" value="1"/>
</dbReference>
<dbReference type="CDD" id="cd07560">
    <property type="entry name" value="Peptidase_S41_CPP"/>
    <property type="match status" value="1"/>
</dbReference>
<dbReference type="PROSITE" id="PS50106">
    <property type="entry name" value="PDZ"/>
    <property type="match status" value="1"/>
</dbReference>
<dbReference type="Proteomes" id="UP000294887">
    <property type="component" value="Unassembled WGS sequence"/>
</dbReference>
<dbReference type="GO" id="GO:0004175">
    <property type="term" value="F:endopeptidase activity"/>
    <property type="evidence" value="ECO:0007669"/>
    <property type="project" value="TreeGrafter"/>
</dbReference>
<dbReference type="CDD" id="cd06782">
    <property type="entry name" value="cpPDZ_CPP-like"/>
    <property type="match status" value="1"/>
</dbReference>
<comment type="caution">
    <text evidence="8">The sequence shown here is derived from an EMBL/GenBank/DDBJ whole genome shotgun (WGS) entry which is preliminary data.</text>
</comment>
<evidence type="ECO:0000256" key="5">
    <source>
        <dbReference type="RuleBase" id="RU004404"/>
    </source>
</evidence>
<evidence type="ECO:0000256" key="1">
    <source>
        <dbReference type="ARBA" id="ARBA00009179"/>
    </source>
</evidence>
<evidence type="ECO:0000313" key="8">
    <source>
        <dbReference type="EMBL" id="TCJ86886.1"/>
    </source>
</evidence>
<dbReference type="NCBIfam" id="TIGR00225">
    <property type="entry name" value="prc"/>
    <property type="match status" value="1"/>
</dbReference>
<dbReference type="PANTHER" id="PTHR32060">
    <property type="entry name" value="TAIL-SPECIFIC PROTEASE"/>
    <property type="match status" value="1"/>
</dbReference>
<dbReference type="GO" id="GO:0008236">
    <property type="term" value="F:serine-type peptidase activity"/>
    <property type="evidence" value="ECO:0007669"/>
    <property type="project" value="UniProtKB-KW"/>
</dbReference>
<dbReference type="Gene3D" id="3.90.226.10">
    <property type="entry name" value="2-enoyl-CoA Hydratase, Chain A, domain 1"/>
    <property type="match status" value="1"/>
</dbReference>
<keyword evidence="2 5" id="KW-0645">Protease</keyword>
<feature type="coiled-coil region" evidence="6">
    <location>
        <begin position="649"/>
        <end position="676"/>
    </location>
</feature>
<dbReference type="OrthoDB" id="9812068at2"/>
<dbReference type="SUPFAM" id="SSF50156">
    <property type="entry name" value="PDZ domain-like"/>
    <property type="match status" value="1"/>
</dbReference>
<dbReference type="GO" id="GO:0030288">
    <property type="term" value="C:outer membrane-bounded periplasmic space"/>
    <property type="evidence" value="ECO:0007669"/>
    <property type="project" value="TreeGrafter"/>
</dbReference>
<dbReference type="SMART" id="SM00245">
    <property type="entry name" value="TSPc"/>
    <property type="match status" value="1"/>
</dbReference>
<accession>A0A4R1EYC0</accession>
<dbReference type="SMART" id="SM00228">
    <property type="entry name" value="PDZ"/>
    <property type="match status" value="1"/>
</dbReference>
<dbReference type="RefSeq" id="WP_131905214.1">
    <property type="nucleotide sequence ID" value="NZ_BAAAFU010000004.1"/>
</dbReference>
<dbReference type="GO" id="GO:0006508">
    <property type="term" value="P:proteolysis"/>
    <property type="evidence" value="ECO:0007669"/>
    <property type="project" value="UniProtKB-KW"/>
</dbReference>
<reference evidence="8 9" key="1">
    <citation type="submission" date="2019-03" db="EMBL/GenBank/DDBJ databases">
        <title>Genomic Encyclopedia of Type Strains, Phase IV (KMG-IV): sequencing the most valuable type-strain genomes for metagenomic binning, comparative biology and taxonomic classification.</title>
        <authorList>
            <person name="Goeker M."/>
        </authorList>
    </citation>
    <scope>NUCLEOTIDE SEQUENCE [LARGE SCALE GENOMIC DNA]</scope>
    <source>
        <strain evidence="8 9">DSM 24830</strain>
    </source>
</reference>
<dbReference type="Pfam" id="PF17804">
    <property type="entry name" value="TSP_NTD"/>
    <property type="match status" value="1"/>
</dbReference>
<comment type="similarity">
    <text evidence="1 5">Belongs to the peptidase S41A family.</text>
</comment>
<dbReference type="AlphaFoldDB" id="A0A4R1EYC0"/>
<dbReference type="Pfam" id="PF11818">
    <property type="entry name" value="DUF3340"/>
    <property type="match status" value="1"/>
</dbReference>
<dbReference type="FunFam" id="3.90.226.10:FF:000090">
    <property type="entry name" value="Tail-specific protease"/>
    <property type="match status" value="1"/>
</dbReference>
<evidence type="ECO:0000256" key="3">
    <source>
        <dbReference type="ARBA" id="ARBA00022801"/>
    </source>
</evidence>
<evidence type="ECO:0000256" key="6">
    <source>
        <dbReference type="SAM" id="Coils"/>
    </source>
</evidence>
<dbReference type="InterPro" id="IPR005151">
    <property type="entry name" value="Tail-specific_protease"/>
</dbReference>
<evidence type="ECO:0000259" key="7">
    <source>
        <dbReference type="PROSITE" id="PS50106"/>
    </source>
</evidence>
<organism evidence="8 9">
    <name type="scientific">Cocleimonas flava</name>
    <dbReference type="NCBI Taxonomy" id="634765"/>
    <lineage>
        <taxon>Bacteria</taxon>
        <taxon>Pseudomonadati</taxon>
        <taxon>Pseudomonadota</taxon>
        <taxon>Gammaproteobacteria</taxon>
        <taxon>Thiotrichales</taxon>
        <taxon>Thiotrichaceae</taxon>
        <taxon>Cocleimonas</taxon>
    </lineage>
</organism>
<gene>
    <name evidence="8" type="ORF">EV695_1385</name>
</gene>
<dbReference type="InterPro" id="IPR004447">
    <property type="entry name" value="Peptidase_S41A"/>
</dbReference>
<dbReference type="PROSITE" id="PS51257">
    <property type="entry name" value="PROKAR_LIPOPROTEIN"/>
    <property type="match status" value="1"/>
</dbReference>
<keyword evidence="9" id="KW-1185">Reference proteome</keyword>
<name>A0A4R1EYC0_9GAMM</name>
<keyword evidence="3 5" id="KW-0378">Hydrolase</keyword>
<evidence type="ECO:0000256" key="2">
    <source>
        <dbReference type="ARBA" id="ARBA00022670"/>
    </source>
</evidence>
<dbReference type="InterPro" id="IPR040573">
    <property type="entry name" value="TSP_N"/>
</dbReference>
<dbReference type="InterPro" id="IPR029045">
    <property type="entry name" value="ClpP/crotonase-like_dom_sf"/>
</dbReference>
<dbReference type="Gene3D" id="2.30.42.10">
    <property type="match status" value="1"/>
</dbReference>